<dbReference type="InterPro" id="IPR036097">
    <property type="entry name" value="HisK_dim/P_sf"/>
</dbReference>
<protein>
    <recommendedName>
        <fullName evidence="2">histidine kinase</fullName>
        <ecNumber evidence="2">2.7.13.3</ecNumber>
    </recommendedName>
</protein>
<evidence type="ECO:0000256" key="3">
    <source>
        <dbReference type="ARBA" id="ARBA00022553"/>
    </source>
</evidence>
<keyword evidence="11" id="KW-1185">Reference proteome</keyword>
<evidence type="ECO:0000256" key="6">
    <source>
        <dbReference type="ARBA" id="ARBA00022777"/>
    </source>
</evidence>
<keyword evidence="8" id="KW-0902">Two-component regulatory system</keyword>
<organism evidence="10 11">
    <name type="scientific">Formimonas warabiya</name>
    <dbReference type="NCBI Taxonomy" id="1761012"/>
    <lineage>
        <taxon>Bacteria</taxon>
        <taxon>Bacillati</taxon>
        <taxon>Bacillota</taxon>
        <taxon>Clostridia</taxon>
        <taxon>Eubacteriales</taxon>
        <taxon>Peptococcaceae</taxon>
        <taxon>Candidatus Formimonas</taxon>
    </lineage>
</organism>
<dbReference type="InterPro" id="IPR003594">
    <property type="entry name" value="HATPase_dom"/>
</dbReference>
<evidence type="ECO:0000259" key="9">
    <source>
        <dbReference type="PROSITE" id="PS50109"/>
    </source>
</evidence>
<dbReference type="EMBL" id="CP017634">
    <property type="protein sequence ID" value="ATW24441.1"/>
    <property type="molecule type" value="Genomic_DNA"/>
</dbReference>
<evidence type="ECO:0000256" key="4">
    <source>
        <dbReference type="ARBA" id="ARBA00022679"/>
    </source>
</evidence>
<evidence type="ECO:0000256" key="2">
    <source>
        <dbReference type="ARBA" id="ARBA00012438"/>
    </source>
</evidence>
<dbReference type="Pfam" id="PF02518">
    <property type="entry name" value="HATPase_c"/>
    <property type="match status" value="1"/>
</dbReference>
<dbReference type="RefSeq" id="WP_148133634.1">
    <property type="nucleotide sequence ID" value="NZ_CP017634.1"/>
</dbReference>
<feature type="domain" description="Histidine kinase" evidence="9">
    <location>
        <begin position="213"/>
        <end position="417"/>
    </location>
</feature>
<sequence length="419" mass="48294">MQALQVFHNLRKTGLEFIKDIPWGTHICGFYQTKKDLINMAVPYFRKGLENNEYCMWVVSDPLSVVEAEQSLKEAIPNFLLRNKYIEVLSHTEWYLKYGDFDSDQVMKGWIDKIKLSRSKGYEGIRICGNTTWLDKRYWKAFMDYEAIVEREIGALNMIALCTYQLSNCGIHEVIDIVNNHQFSFIQSEYDWSNTGEIVKFDKINMVGKLAASIAHEIRNPMTSIRGFLQLLQEKNEFKSYNDYFHLMIDELDRVNKIITEYLALAKNKNTRFQKENLNHIIRALFPLMQADAVKEDKAVVLDMEDIVDLLIDPNDIRQVILNITRNGLEAMSDGGILNIRTYMENNAVVLEIRDTGTGIPDHVIHSLGTPFLTTKENGTGLGLSVCYSILDRHHATLHIESSKSGTAFFIRFPTLQEE</sequence>
<dbReference type="Proteomes" id="UP000323521">
    <property type="component" value="Chromosome"/>
</dbReference>
<dbReference type="InterPro" id="IPR036890">
    <property type="entry name" value="HATPase_C_sf"/>
</dbReference>
<comment type="catalytic activity">
    <reaction evidence="1">
        <text>ATP + protein L-histidine = ADP + protein N-phospho-L-histidine.</text>
        <dbReference type="EC" id="2.7.13.3"/>
    </reaction>
</comment>
<dbReference type="PANTHER" id="PTHR43065:SF46">
    <property type="entry name" value="C4-DICARBOXYLATE TRANSPORT SENSOR PROTEIN DCTB"/>
    <property type="match status" value="1"/>
</dbReference>
<dbReference type="Gene3D" id="3.30.565.10">
    <property type="entry name" value="Histidine kinase-like ATPase, C-terminal domain"/>
    <property type="match status" value="1"/>
</dbReference>
<evidence type="ECO:0000313" key="10">
    <source>
        <dbReference type="EMBL" id="ATW24441.1"/>
    </source>
</evidence>
<dbReference type="PRINTS" id="PR00344">
    <property type="entry name" value="BCTRLSENSOR"/>
</dbReference>
<reference evidence="10 11" key="1">
    <citation type="submission" date="2016-10" db="EMBL/GenBank/DDBJ databases">
        <title>Complete Genome Sequence of Peptococcaceae strain DCMF.</title>
        <authorList>
            <person name="Edwards R.J."/>
            <person name="Holland S.I."/>
            <person name="Deshpande N.P."/>
            <person name="Wong Y.K."/>
            <person name="Ertan H."/>
            <person name="Manefield M."/>
            <person name="Russell T.L."/>
            <person name="Lee M.J."/>
        </authorList>
    </citation>
    <scope>NUCLEOTIDE SEQUENCE [LARGE SCALE GENOMIC DNA]</scope>
    <source>
        <strain evidence="10 11">DCMF</strain>
    </source>
</reference>
<evidence type="ECO:0000256" key="8">
    <source>
        <dbReference type="ARBA" id="ARBA00023012"/>
    </source>
</evidence>
<dbReference type="Pfam" id="PF14417">
    <property type="entry name" value="MEDS"/>
    <property type="match status" value="1"/>
</dbReference>
<dbReference type="SMART" id="SM00388">
    <property type="entry name" value="HisKA"/>
    <property type="match status" value="1"/>
</dbReference>
<dbReference type="Gene3D" id="1.10.287.130">
    <property type="match status" value="1"/>
</dbReference>
<dbReference type="GO" id="GO:0000155">
    <property type="term" value="F:phosphorelay sensor kinase activity"/>
    <property type="evidence" value="ECO:0007669"/>
    <property type="project" value="InterPro"/>
</dbReference>
<name>A0A3G1KPQ5_FORW1</name>
<evidence type="ECO:0000256" key="5">
    <source>
        <dbReference type="ARBA" id="ARBA00022741"/>
    </source>
</evidence>
<keyword evidence="7" id="KW-0067">ATP-binding</keyword>
<dbReference type="InterPro" id="IPR005467">
    <property type="entry name" value="His_kinase_dom"/>
</dbReference>
<dbReference type="PROSITE" id="PS50109">
    <property type="entry name" value="HIS_KIN"/>
    <property type="match status" value="1"/>
</dbReference>
<dbReference type="KEGG" id="fwa:DCMF_06285"/>
<dbReference type="InterPro" id="IPR004358">
    <property type="entry name" value="Sig_transdc_His_kin-like_C"/>
</dbReference>
<keyword evidence="4" id="KW-0808">Transferase</keyword>
<dbReference type="InterPro" id="IPR003661">
    <property type="entry name" value="HisK_dim/P_dom"/>
</dbReference>
<evidence type="ECO:0000313" key="11">
    <source>
        <dbReference type="Proteomes" id="UP000323521"/>
    </source>
</evidence>
<dbReference type="EC" id="2.7.13.3" evidence="2"/>
<dbReference type="PANTHER" id="PTHR43065">
    <property type="entry name" value="SENSOR HISTIDINE KINASE"/>
    <property type="match status" value="1"/>
</dbReference>
<dbReference type="CDD" id="cd00082">
    <property type="entry name" value="HisKA"/>
    <property type="match status" value="1"/>
</dbReference>
<dbReference type="Pfam" id="PF00512">
    <property type="entry name" value="HisKA"/>
    <property type="match status" value="1"/>
</dbReference>
<accession>A0A3G1KPQ5</accession>
<dbReference type="AlphaFoldDB" id="A0A3G1KPQ5"/>
<evidence type="ECO:0000256" key="7">
    <source>
        <dbReference type="ARBA" id="ARBA00022840"/>
    </source>
</evidence>
<dbReference type="InterPro" id="IPR025847">
    <property type="entry name" value="MEDS_domain"/>
</dbReference>
<dbReference type="SMART" id="SM00387">
    <property type="entry name" value="HATPase_c"/>
    <property type="match status" value="1"/>
</dbReference>
<gene>
    <name evidence="10" type="ORF">DCMF_06285</name>
</gene>
<evidence type="ECO:0000256" key="1">
    <source>
        <dbReference type="ARBA" id="ARBA00000085"/>
    </source>
</evidence>
<dbReference type="OrthoDB" id="505470at2"/>
<keyword evidence="3" id="KW-0597">Phosphoprotein</keyword>
<dbReference type="SUPFAM" id="SSF55874">
    <property type="entry name" value="ATPase domain of HSP90 chaperone/DNA topoisomerase II/histidine kinase"/>
    <property type="match status" value="1"/>
</dbReference>
<keyword evidence="5" id="KW-0547">Nucleotide-binding</keyword>
<keyword evidence="6" id="KW-0418">Kinase</keyword>
<dbReference type="SUPFAM" id="SSF47384">
    <property type="entry name" value="Homodimeric domain of signal transducing histidine kinase"/>
    <property type="match status" value="1"/>
</dbReference>
<proteinExistence type="predicted"/>